<proteinExistence type="predicted"/>
<accession>F3ZXH2</accession>
<dbReference type="KEGG" id="mas:Mahau_2496"/>
<dbReference type="Proteomes" id="UP000008457">
    <property type="component" value="Chromosome"/>
</dbReference>
<dbReference type="AlphaFoldDB" id="F3ZXH2"/>
<dbReference type="EMBL" id="CP002360">
    <property type="protein sequence ID" value="AEE97653.1"/>
    <property type="molecule type" value="Genomic_DNA"/>
</dbReference>
<dbReference type="EMBL" id="CP002360">
    <property type="protein sequence ID" value="AEE97678.1"/>
    <property type="molecule type" value="Genomic_DNA"/>
</dbReference>
<gene>
    <name evidence="1" type="ordered locus">Mahau_2496</name>
    <name evidence="2" type="ordered locus">Mahau_2528</name>
</gene>
<evidence type="ECO:0000313" key="3">
    <source>
        <dbReference type="Proteomes" id="UP000008457"/>
    </source>
</evidence>
<sequence length="66" mass="7858">MKLARFKHNSHLSQKNYARTKRLMRKATRRAYKEATTNIRRPIELEGRSNSGYWVKTNSHGVMYDC</sequence>
<reference evidence="3" key="1">
    <citation type="submission" date="2010-11" db="EMBL/GenBank/DDBJ databases">
        <title>The complete genome of Mahella australiensis DSM 15567.</title>
        <authorList>
            <consortium name="US DOE Joint Genome Institute (JGI-PGF)"/>
            <person name="Lucas S."/>
            <person name="Copeland A."/>
            <person name="Lapidus A."/>
            <person name="Bruce D."/>
            <person name="Goodwin L."/>
            <person name="Pitluck S."/>
            <person name="Kyrpides N."/>
            <person name="Mavromatis K."/>
            <person name="Pagani I."/>
            <person name="Ivanova N."/>
            <person name="Teshima H."/>
            <person name="Brettin T."/>
            <person name="Detter J.C."/>
            <person name="Han C."/>
            <person name="Tapia R."/>
            <person name="Land M."/>
            <person name="Hauser L."/>
            <person name="Markowitz V."/>
            <person name="Cheng J.-F."/>
            <person name="Hugenholtz P."/>
            <person name="Woyke T."/>
            <person name="Wu D."/>
            <person name="Spring S."/>
            <person name="Pukall R."/>
            <person name="Steenblock K."/>
            <person name="Schneider S."/>
            <person name="Klenk H.-P."/>
            <person name="Eisen J.A."/>
        </authorList>
    </citation>
    <scope>NUCLEOTIDE SEQUENCE [LARGE SCALE GENOMIC DNA]</scope>
    <source>
        <strain evidence="3">DSM 15567 / CIP 107919 / 50-1 BON</strain>
    </source>
</reference>
<organism evidence="1 3">
    <name type="scientific">Mahella australiensis (strain DSM 15567 / CIP 107919 / 50-1 BON)</name>
    <dbReference type="NCBI Taxonomy" id="697281"/>
    <lineage>
        <taxon>Bacteria</taxon>
        <taxon>Bacillati</taxon>
        <taxon>Bacillota</taxon>
        <taxon>Clostridia</taxon>
        <taxon>Thermoanaerobacterales</taxon>
        <taxon>Thermoanaerobacterales Family IV. Incertae Sedis</taxon>
        <taxon>Mahella</taxon>
    </lineage>
</organism>
<reference evidence="1 3" key="2">
    <citation type="journal article" date="2011" name="Stand. Genomic Sci.">
        <title>Complete genome sequence of Mahella australiensis type strain (50-1 BON).</title>
        <authorList>
            <person name="Sikorski J."/>
            <person name="Teshima H."/>
            <person name="Nolan M."/>
            <person name="Lucas S."/>
            <person name="Hammon N."/>
            <person name="Deshpande S."/>
            <person name="Cheng J.F."/>
            <person name="Pitluck S."/>
            <person name="Liolios K."/>
            <person name="Pagani I."/>
            <person name="Ivanova N."/>
            <person name="Huntemann M."/>
            <person name="Mavromatis K."/>
            <person name="Ovchinikova G."/>
            <person name="Pati A."/>
            <person name="Tapia R."/>
            <person name="Han C."/>
            <person name="Goodwin L."/>
            <person name="Chen A."/>
            <person name="Palaniappan K."/>
            <person name="Land M."/>
            <person name="Hauser L."/>
            <person name="Ngatchou-Djao O.D."/>
            <person name="Rohde M."/>
            <person name="Pukall R."/>
            <person name="Spring S."/>
            <person name="Abt B."/>
            <person name="Goker M."/>
            <person name="Detter J.C."/>
            <person name="Woyke T."/>
            <person name="Bristow J."/>
            <person name="Markowitz V."/>
            <person name="Hugenholtz P."/>
            <person name="Eisen J.A."/>
            <person name="Kyrpides N.C."/>
            <person name="Klenk H.P."/>
            <person name="Lapidus A."/>
        </authorList>
    </citation>
    <scope>NUCLEOTIDE SEQUENCE [LARGE SCALE GENOMIC DNA]</scope>
    <source>
        <strain evidence="1">50-1 BON</strain>
        <strain evidence="3">DSM 15567 / CIP 107919 / 50-1 BON</strain>
    </source>
</reference>
<keyword evidence="3" id="KW-1185">Reference proteome</keyword>
<dbReference type="KEGG" id="mas:Mahau_2528"/>
<evidence type="ECO:0000313" key="1">
    <source>
        <dbReference type="EMBL" id="AEE97653.1"/>
    </source>
</evidence>
<protein>
    <submittedName>
        <fullName evidence="1">Uncharacterized protein</fullName>
    </submittedName>
</protein>
<evidence type="ECO:0000313" key="2">
    <source>
        <dbReference type="EMBL" id="AEE97678.1"/>
    </source>
</evidence>
<dbReference type="STRING" id="697281.Mahau_2496"/>
<dbReference type="HOGENOM" id="CLU_2826022_0_0_9"/>
<name>F3ZXH2_MAHA5</name>